<proteinExistence type="predicted"/>
<accession>A2BK93</accession>
<sequence length="236" mass="25746">MYELASQLAARIFESRPRLRARTLLALAYAAAICRIEGCDATQAAAATVAIVEPGEADRLKPAYRSVADRAAEEAADAALRAPQASYTRVALDADVLSRIGAISLLTGEPARSFSELLSVTADALSYAVASDYILYTAAAKRLASRLKPHTMAYAKWLVEELQELGLRTILRIEAVYEGHIAYLDLLECPCGGKPEKMATLKPLPNCVEYSVSYTCRSCDEEYGFKICIPETTRTR</sequence>
<dbReference type="KEGG" id="hbu:Hbut_0544"/>
<dbReference type="RefSeq" id="WP_011821722.1">
    <property type="nucleotide sequence ID" value="NC_008818.1"/>
</dbReference>
<dbReference type="EnsemblBacteria" id="ABM80404">
    <property type="protein sequence ID" value="ABM80404"/>
    <property type="gene ID" value="Hbut_0544"/>
</dbReference>
<dbReference type="Proteomes" id="UP000002593">
    <property type="component" value="Chromosome"/>
</dbReference>
<organism evidence="1 2">
    <name type="scientific">Hyperthermus butylicus (strain DSM 5456 / JCM 9403 / PLM1-5)</name>
    <dbReference type="NCBI Taxonomy" id="415426"/>
    <lineage>
        <taxon>Archaea</taxon>
        <taxon>Thermoproteota</taxon>
        <taxon>Thermoprotei</taxon>
        <taxon>Desulfurococcales</taxon>
        <taxon>Pyrodictiaceae</taxon>
        <taxon>Hyperthermus</taxon>
    </lineage>
</organism>
<dbReference type="STRING" id="415426.Hbut_0544"/>
<dbReference type="OrthoDB" id="381015at2157"/>
<dbReference type="EMBL" id="CP000493">
    <property type="protein sequence ID" value="ABM80404.1"/>
    <property type="molecule type" value="Genomic_DNA"/>
</dbReference>
<keyword evidence="2" id="KW-1185">Reference proteome</keyword>
<name>A2BK93_HYPBU</name>
<dbReference type="HOGENOM" id="CLU_1173367_0_0_2"/>
<protein>
    <submittedName>
        <fullName evidence="1">Uncharacterized protein</fullName>
    </submittedName>
</protein>
<evidence type="ECO:0000313" key="1">
    <source>
        <dbReference type="EMBL" id="ABM80404.1"/>
    </source>
</evidence>
<evidence type="ECO:0000313" key="2">
    <source>
        <dbReference type="Proteomes" id="UP000002593"/>
    </source>
</evidence>
<dbReference type="AlphaFoldDB" id="A2BK93"/>
<gene>
    <name evidence="1" type="ordered locus">Hbut_0544</name>
</gene>
<reference evidence="1 2" key="1">
    <citation type="journal article" date="2007" name="Archaea">
        <title>The genome of Hyperthermus butylicus: a sulfur-reducing, peptide fermenting, neutrophilic Crenarchaeote growing up to 108 degrees C.</title>
        <authorList>
            <person name="Brugger K."/>
            <person name="Chen L."/>
            <person name="Stark M."/>
            <person name="Zibat A."/>
            <person name="Redder P."/>
            <person name="Ruepp A."/>
            <person name="Awayez M."/>
            <person name="She Q."/>
            <person name="Garrett R.A."/>
            <person name="Klenk H.P."/>
        </authorList>
    </citation>
    <scope>NUCLEOTIDE SEQUENCE [LARGE SCALE GENOMIC DNA]</scope>
    <source>
        <strain evidence="2">DSM 5456 / JCM 9403 / PLM1-5</strain>
    </source>
</reference>
<dbReference type="GeneID" id="4782130"/>